<evidence type="ECO:0000313" key="2">
    <source>
        <dbReference type="Proteomes" id="UP000079169"/>
    </source>
</evidence>
<accession>A0A3Q0JFU4</accession>
<evidence type="ECO:0000313" key="3">
    <source>
        <dbReference type="RefSeq" id="XP_026685565.1"/>
    </source>
</evidence>
<feature type="region of interest" description="Disordered" evidence="1">
    <location>
        <begin position="450"/>
        <end position="485"/>
    </location>
</feature>
<organism evidence="2 3">
    <name type="scientific">Diaphorina citri</name>
    <name type="common">Asian citrus psyllid</name>
    <dbReference type="NCBI Taxonomy" id="121845"/>
    <lineage>
        <taxon>Eukaryota</taxon>
        <taxon>Metazoa</taxon>
        <taxon>Ecdysozoa</taxon>
        <taxon>Arthropoda</taxon>
        <taxon>Hexapoda</taxon>
        <taxon>Insecta</taxon>
        <taxon>Pterygota</taxon>
        <taxon>Neoptera</taxon>
        <taxon>Paraneoptera</taxon>
        <taxon>Hemiptera</taxon>
        <taxon>Sternorrhyncha</taxon>
        <taxon>Psylloidea</taxon>
        <taxon>Psyllidae</taxon>
        <taxon>Diaphorininae</taxon>
        <taxon>Diaphorina</taxon>
    </lineage>
</organism>
<evidence type="ECO:0000256" key="1">
    <source>
        <dbReference type="SAM" id="MobiDB-lite"/>
    </source>
</evidence>
<dbReference type="PaxDb" id="121845-A0A3Q0JFU4"/>
<dbReference type="Proteomes" id="UP000079169">
    <property type="component" value="Unplaced"/>
</dbReference>
<dbReference type="KEGG" id="dci:103517792"/>
<keyword evidence="2" id="KW-1185">Reference proteome</keyword>
<dbReference type="RefSeq" id="XP_026685565.1">
    <property type="nucleotide sequence ID" value="XM_026829764.1"/>
</dbReference>
<feature type="compositionally biased region" description="Polar residues" evidence="1">
    <location>
        <begin position="114"/>
        <end position="133"/>
    </location>
</feature>
<name>A0A3Q0JFU4_DIACI</name>
<dbReference type="GeneID" id="103517792"/>
<gene>
    <name evidence="3" type="primary">LOC103517792</name>
</gene>
<feature type="region of interest" description="Disordered" evidence="1">
    <location>
        <begin position="215"/>
        <end position="253"/>
    </location>
</feature>
<reference evidence="3" key="1">
    <citation type="submission" date="2025-08" db="UniProtKB">
        <authorList>
            <consortium name="RefSeq"/>
        </authorList>
    </citation>
    <scope>IDENTIFICATION</scope>
</reference>
<protein>
    <submittedName>
        <fullName evidence="3">Uncharacterized protein LOC103517792</fullName>
    </submittedName>
</protein>
<dbReference type="AlphaFoldDB" id="A0A3Q0JFU4"/>
<proteinExistence type="predicted"/>
<sequence length="799" mass="91772">MNTMQTEQLGQQEFLPGNAWKTNENRVQFHLNPGANCPFHNMNVIPQNQHFTQHTNRLAYHQGTILAKSRLTNKSGVQCRKTMPHPLRHTANRPPNACGRLPVPRAAKTHAKSPVSQRNQNPTNDPKNTTCNRLPNRPVTPYSNAAACHLPDEFTQCHGTNRTGIQHGKRPTTGPRNIHNQVTTIHVNQQSKRTQYTRNNHPVTRRTTHSKAVNAPKMKNGETPIVQSSNVPDKPRNPCNKPTNIPKLPPNTLPRTYQNPCEKQQIYVSQYQNSSPMYAKQNLPVSTASRYQDIIEQCRSSYNTPNHSFELYNKLLDHFYKFCDTVLAKHGLDKTTPLQKRQVEQNELVVRNATMDTLNDEVECRLCRSPRGFLKPHPMRSSNYQNQFGKCIREMKDKELVDFMTSGNVRTTQNRSRKRRKFPPQKSSIIVKVNCQDGVLNSKAVNAPKMKNGETPIVQSSNVPDKPRNPCNNPTNIPKLPPKTLPRTYQNPCEKQQIYVSQYQNSSPMYAKQNLPVSTASRYQDIIEQCRSSYNTPNHSFELYNKLLDQFYKFCDTVLAKHGLDKTTPLQKRQVEQNELVRNATMDTLNDEVECRLCRSPRGFLKPHPMRSSNYQNQFGKCIREMKDKELVDFMTSGNVRTTQNRSRKRRKFPPQKSSIIVKVNCQDGVLKLKKLKSSVKKNLRTTRFHTVSTQTFKSDRNVSDNDMQLCKKKHDKAFTNLARMCFSSCRRVSQMSKLKPEGSLYSIPPSCECDCFISTSCSTPFCFVIPVSSRVLWFVLSQFVLCPNFMFPQRCCYV</sequence>
<feature type="region of interest" description="Disordered" evidence="1">
    <location>
        <begin position="83"/>
        <end position="138"/>
    </location>
</feature>